<sequence length="103" mass="11939">MSQALPKADFIAFLKDLLDAGLPLHEPPTLNVPEDPDRHFEWNMRYERTLALFYPAQRSVTTMYTFSNMIEATLLNVRSGRIARELELPVSPFHRCDPVSRYT</sequence>
<dbReference type="AlphaFoldDB" id="A0AAW0G3Q4"/>
<keyword evidence="2" id="KW-1185">Reference proteome</keyword>
<dbReference type="EMBL" id="JASBNA010000011">
    <property type="protein sequence ID" value="KAK7688328.1"/>
    <property type="molecule type" value="Genomic_DNA"/>
</dbReference>
<comment type="caution">
    <text evidence="1">The sequence shown here is derived from an EMBL/GenBank/DDBJ whole genome shotgun (WGS) entry which is preliminary data.</text>
</comment>
<dbReference type="Proteomes" id="UP001385951">
    <property type="component" value="Unassembled WGS sequence"/>
</dbReference>
<gene>
    <name evidence="1" type="ORF">QCA50_008700</name>
</gene>
<evidence type="ECO:0000313" key="1">
    <source>
        <dbReference type="EMBL" id="KAK7688328.1"/>
    </source>
</evidence>
<name>A0AAW0G3Q4_9APHY</name>
<evidence type="ECO:0000313" key="2">
    <source>
        <dbReference type="Proteomes" id="UP001385951"/>
    </source>
</evidence>
<proteinExistence type="predicted"/>
<protein>
    <submittedName>
        <fullName evidence="1">Uncharacterized protein</fullName>
    </submittedName>
</protein>
<accession>A0AAW0G3Q4</accession>
<reference evidence="1 2" key="1">
    <citation type="submission" date="2022-09" db="EMBL/GenBank/DDBJ databases">
        <authorList>
            <person name="Palmer J.M."/>
        </authorList>
    </citation>
    <scope>NUCLEOTIDE SEQUENCE [LARGE SCALE GENOMIC DNA]</scope>
    <source>
        <strain evidence="1 2">DSM 7382</strain>
    </source>
</reference>
<organism evidence="1 2">
    <name type="scientific">Cerrena zonata</name>
    <dbReference type="NCBI Taxonomy" id="2478898"/>
    <lineage>
        <taxon>Eukaryota</taxon>
        <taxon>Fungi</taxon>
        <taxon>Dikarya</taxon>
        <taxon>Basidiomycota</taxon>
        <taxon>Agaricomycotina</taxon>
        <taxon>Agaricomycetes</taxon>
        <taxon>Polyporales</taxon>
        <taxon>Cerrenaceae</taxon>
        <taxon>Cerrena</taxon>
    </lineage>
</organism>